<sequence length="147" mass="15517">MSGPARAPDVRFAHDAEAQPAGRQTLTMLDACGRCVGSLVFRVCHPCGCGYIDSVAVATHWQGQGLGRHALHTALATAEGHTWSTSRQSAEGRRFFAAMADETETAFPPGGAPCPHMTGRAEALAPTGARAPLSPRNRLLPKADTKR</sequence>
<organism evidence="4 6">
    <name type="scientific">Streptomyces alfalfae</name>
    <dbReference type="NCBI Taxonomy" id="1642299"/>
    <lineage>
        <taxon>Bacteria</taxon>
        <taxon>Bacillati</taxon>
        <taxon>Actinomycetota</taxon>
        <taxon>Actinomycetes</taxon>
        <taxon>Kitasatosporales</taxon>
        <taxon>Streptomycetaceae</taxon>
        <taxon>Streptomyces</taxon>
    </lineage>
</organism>
<dbReference type="GO" id="GO:0016747">
    <property type="term" value="F:acyltransferase activity, transferring groups other than amino-acyl groups"/>
    <property type="evidence" value="ECO:0007669"/>
    <property type="project" value="InterPro"/>
</dbReference>
<accession>A0A1P8TQE3</accession>
<dbReference type="Gene3D" id="3.40.630.30">
    <property type="match status" value="1"/>
</dbReference>
<evidence type="ECO:0000313" key="4">
    <source>
        <dbReference type="EMBL" id="QQC87631.1"/>
    </source>
</evidence>
<dbReference type="InterPro" id="IPR000182">
    <property type="entry name" value="GNAT_dom"/>
</dbReference>
<name>A0A1P8TQE3_9ACTN</name>
<dbReference type="KEGG" id="ssia:A7J05_33095"/>
<dbReference type="CDD" id="cd04301">
    <property type="entry name" value="NAT_SF"/>
    <property type="match status" value="1"/>
</dbReference>
<feature type="region of interest" description="Disordered" evidence="1">
    <location>
        <begin position="125"/>
        <end position="147"/>
    </location>
</feature>
<reference evidence="4 6" key="2">
    <citation type="submission" date="2020-12" db="EMBL/GenBank/DDBJ databases">
        <title>Identification and biosynthesis of polyene macrolides produced by Streptomyces alfalfae Men-myco-93-63.</title>
        <authorList>
            <person name="Liu D."/>
            <person name="Li Y."/>
            <person name="Liu L."/>
            <person name="Han X."/>
            <person name="Shen F."/>
        </authorList>
    </citation>
    <scope>NUCLEOTIDE SEQUENCE [LARGE SCALE GENOMIC DNA]</scope>
    <source>
        <strain evidence="4 6">Men-myco-93-63</strain>
    </source>
</reference>
<gene>
    <name evidence="3" type="ORF">A7J05_33095</name>
    <name evidence="4" type="ORF">I8755_03830</name>
</gene>
<evidence type="ECO:0000313" key="5">
    <source>
        <dbReference type="Proteomes" id="UP000187191"/>
    </source>
</evidence>
<dbReference type="EMBL" id="CP065959">
    <property type="protein sequence ID" value="QQC87631.1"/>
    <property type="molecule type" value="Genomic_DNA"/>
</dbReference>
<dbReference type="RefSeq" id="WP_076687626.1">
    <property type="nucleotide sequence ID" value="NZ_CP015588.1"/>
</dbReference>
<dbReference type="PROSITE" id="PS51186">
    <property type="entry name" value="GNAT"/>
    <property type="match status" value="1"/>
</dbReference>
<feature type="domain" description="N-acetyltransferase" evidence="2">
    <location>
        <begin position="1"/>
        <end position="120"/>
    </location>
</feature>
<reference evidence="3 5" key="1">
    <citation type="submission" date="2016-05" db="EMBL/GenBank/DDBJ databases">
        <authorList>
            <person name="Gu J."/>
        </authorList>
    </citation>
    <scope>NUCLEOTIDE SEQUENCE [LARGE SCALE GENOMIC DNA]</scope>
    <source>
        <strain evidence="3 5">ACCC40021</strain>
    </source>
</reference>
<evidence type="ECO:0000259" key="2">
    <source>
        <dbReference type="PROSITE" id="PS51186"/>
    </source>
</evidence>
<evidence type="ECO:0000313" key="3">
    <source>
        <dbReference type="EMBL" id="APY89876.1"/>
    </source>
</evidence>
<evidence type="ECO:0000256" key="1">
    <source>
        <dbReference type="SAM" id="MobiDB-lite"/>
    </source>
</evidence>
<dbReference type="Pfam" id="PF00583">
    <property type="entry name" value="Acetyltransf_1"/>
    <property type="match status" value="1"/>
</dbReference>
<dbReference type="SUPFAM" id="SSF55729">
    <property type="entry name" value="Acyl-CoA N-acyltransferases (Nat)"/>
    <property type="match status" value="1"/>
</dbReference>
<dbReference type="InterPro" id="IPR016181">
    <property type="entry name" value="Acyl_CoA_acyltransferase"/>
</dbReference>
<dbReference type="EMBL" id="CP015588">
    <property type="protein sequence ID" value="APY89876.1"/>
    <property type="molecule type" value="Genomic_DNA"/>
</dbReference>
<dbReference type="Proteomes" id="UP000596130">
    <property type="component" value="Chromosome"/>
</dbReference>
<dbReference type="AlphaFoldDB" id="A0A1P8TQE3"/>
<proteinExistence type="predicted"/>
<keyword evidence="5" id="KW-1185">Reference proteome</keyword>
<dbReference type="OrthoDB" id="4190925at2"/>
<protein>
    <submittedName>
        <fullName evidence="4">GNAT family N-acetyltransferase</fullName>
    </submittedName>
</protein>
<dbReference type="Proteomes" id="UP000187191">
    <property type="component" value="Chromosome"/>
</dbReference>
<keyword evidence="4" id="KW-0808">Transferase</keyword>
<evidence type="ECO:0000313" key="6">
    <source>
        <dbReference type="Proteomes" id="UP000596130"/>
    </source>
</evidence>